<feature type="region of interest" description="Disordered" evidence="1">
    <location>
        <begin position="1"/>
        <end position="27"/>
    </location>
</feature>
<keyword evidence="4" id="KW-1185">Reference proteome</keyword>
<dbReference type="RefSeq" id="WP_266599818.1">
    <property type="nucleotide sequence ID" value="NZ_JAPHNL010000135.1"/>
</dbReference>
<evidence type="ECO:0000313" key="4">
    <source>
        <dbReference type="Proteomes" id="UP001163064"/>
    </source>
</evidence>
<feature type="transmembrane region" description="Helical" evidence="2">
    <location>
        <begin position="65"/>
        <end position="86"/>
    </location>
</feature>
<name>A0ABT3TXT8_9ACTN</name>
<dbReference type="InterPro" id="IPR008930">
    <property type="entry name" value="Terpenoid_cyclase/PrenylTrfase"/>
</dbReference>
<proteinExistence type="predicted"/>
<comment type="caution">
    <text evidence="3">The sequence shown here is derived from an EMBL/GenBank/DDBJ whole genome shotgun (WGS) entry which is preliminary data.</text>
</comment>
<keyword evidence="2" id="KW-0472">Membrane</keyword>
<dbReference type="EMBL" id="JAPHNL010000135">
    <property type="protein sequence ID" value="MCX3060880.1"/>
    <property type="molecule type" value="Genomic_DNA"/>
</dbReference>
<evidence type="ECO:0008006" key="5">
    <source>
        <dbReference type="Google" id="ProtNLM"/>
    </source>
</evidence>
<dbReference type="SUPFAM" id="SSF48239">
    <property type="entry name" value="Terpenoid cyclases/Protein prenyltransferases"/>
    <property type="match status" value="1"/>
</dbReference>
<accession>A0ABT3TXT8</accession>
<evidence type="ECO:0000313" key="3">
    <source>
        <dbReference type="EMBL" id="MCX3060880.1"/>
    </source>
</evidence>
<sequence length="459" mass="49405">MTQQQLNRNPPRQRPAPRPPARRGSAPQRLVGWLGGFGALAAAYAVFQGLYGLLPSGLSAEAARYAVATVGGVGAGAVVWLAAALLRARQAEQAARSGRSPLPPDDPGRLTALVSATYATLVDELCTVDDPATGRRLTGWTHSLGEPGRNRPTPVGTAYGLHLVLDLGMPDGRLSAGELARTLWALRLADGGWSARSQGTQARPEVTALVLGALARAGADPDRIAAEADLCTSGFTRELDRTGYELTHVVTTVLRGLLRAAPDDHERLSTLRDVLVAGAVPDPDRAGHPRWGNRLTTPNGPPSALYTAQAVVALDRAAHVLGETDEARTAREGGVRWLLACPGVHHDNCPDLTNSREEIRRPRTDEPFHTEVLNVRHFASSWVTRALLTPGAREVAHADGTERVRRRLVTGAAAAVWRGQTDGIWTWVRDGSTQLRRPIWMTYQGLSALRAHALWMYEP</sequence>
<dbReference type="Proteomes" id="UP001163064">
    <property type="component" value="Unassembled WGS sequence"/>
</dbReference>
<protein>
    <recommendedName>
        <fullName evidence="5">Terpene cyclase/mutase family protein</fullName>
    </recommendedName>
</protein>
<evidence type="ECO:0000256" key="1">
    <source>
        <dbReference type="SAM" id="MobiDB-lite"/>
    </source>
</evidence>
<evidence type="ECO:0000256" key="2">
    <source>
        <dbReference type="SAM" id="Phobius"/>
    </source>
</evidence>
<feature type="transmembrane region" description="Helical" evidence="2">
    <location>
        <begin position="30"/>
        <end position="53"/>
    </location>
</feature>
<keyword evidence="2" id="KW-0812">Transmembrane</keyword>
<reference evidence="3" key="1">
    <citation type="submission" date="2022-10" db="EMBL/GenBank/DDBJ databases">
        <title>Streptomyces beihaiensis sp. nov., a chitin degrading actinobacterium, isolated from shrimp pond soil.</title>
        <authorList>
            <person name="Xie J."/>
            <person name="Shen N."/>
        </authorList>
    </citation>
    <scope>NUCLEOTIDE SEQUENCE</scope>
    <source>
        <strain evidence="3">GXMU-J5</strain>
    </source>
</reference>
<gene>
    <name evidence="3" type="ORF">OFY01_14145</name>
</gene>
<keyword evidence="2" id="KW-1133">Transmembrane helix</keyword>
<feature type="compositionally biased region" description="Low complexity" evidence="1">
    <location>
        <begin position="1"/>
        <end position="10"/>
    </location>
</feature>
<organism evidence="3 4">
    <name type="scientific">Streptomyces beihaiensis</name>
    <dbReference type="NCBI Taxonomy" id="2984495"/>
    <lineage>
        <taxon>Bacteria</taxon>
        <taxon>Bacillati</taxon>
        <taxon>Actinomycetota</taxon>
        <taxon>Actinomycetes</taxon>
        <taxon>Kitasatosporales</taxon>
        <taxon>Streptomycetaceae</taxon>
        <taxon>Streptomyces</taxon>
    </lineage>
</organism>